<evidence type="ECO:0000256" key="1">
    <source>
        <dbReference type="SAM" id="MobiDB-lite"/>
    </source>
</evidence>
<evidence type="ECO:0000313" key="5">
    <source>
        <dbReference type="Proteomes" id="UP000199343"/>
    </source>
</evidence>
<keyword evidence="2" id="KW-0732">Signal</keyword>
<dbReference type="RefSeq" id="WP_176733820.1">
    <property type="nucleotide sequence ID" value="NZ_CP109071.1"/>
</dbReference>
<protein>
    <submittedName>
        <fullName evidence="3">Uncharacterized protein</fullName>
    </submittedName>
</protein>
<evidence type="ECO:0000313" key="4">
    <source>
        <dbReference type="EMBL" id="WSA31767.1"/>
    </source>
</evidence>
<organism evidence="3 5">
    <name type="scientific">Micromonospora peucetia</name>
    <dbReference type="NCBI Taxonomy" id="47871"/>
    <lineage>
        <taxon>Bacteria</taxon>
        <taxon>Bacillati</taxon>
        <taxon>Actinomycetota</taxon>
        <taxon>Actinomycetes</taxon>
        <taxon>Micromonosporales</taxon>
        <taxon>Micromonosporaceae</taxon>
        <taxon>Micromonospora</taxon>
    </lineage>
</organism>
<accession>A0A1C6W083</accession>
<feature type="region of interest" description="Disordered" evidence="1">
    <location>
        <begin position="23"/>
        <end position="65"/>
    </location>
</feature>
<dbReference type="Proteomes" id="UP001334804">
    <property type="component" value="Chromosome"/>
</dbReference>
<sequence>MRGWRKHVLLIVWVVLPVTACTSSPDADHGPRPSPGAATSVGAATGAPAPTAGGPGQVSCADSIDAAPQPPDGYRVVVGDVAVPTRTVLQAAESGEADPAARLFAKWGLVVRSGAVVDLRVAPGWEDRARIGWGHSAVPAVNVRVGACPPVAGRTQWLAFAGGTWVAQPGCVPVVVRSGGGQAQVHLSIGVPCDGVDGRYSDD</sequence>
<feature type="compositionally biased region" description="Low complexity" evidence="1">
    <location>
        <begin position="35"/>
        <end position="52"/>
    </location>
</feature>
<dbReference type="EMBL" id="FMIC01000002">
    <property type="protein sequence ID" value="SCL71968.1"/>
    <property type="molecule type" value="Genomic_DNA"/>
</dbReference>
<name>A0A1C6W083_9ACTN</name>
<reference evidence="4 6" key="2">
    <citation type="submission" date="2022-10" db="EMBL/GenBank/DDBJ databases">
        <title>The complete genomes of actinobacterial strains from the NBC collection.</title>
        <authorList>
            <person name="Joergensen T.S."/>
            <person name="Alvarez Arevalo M."/>
            <person name="Sterndorff E.B."/>
            <person name="Faurdal D."/>
            <person name="Vuksanovic O."/>
            <person name="Mourched A.-S."/>
            <person name="Charusanti P."/>
            <person name="Shaw S."/>
            <person name="Blin K."/>
            <person name="Weber T."/>
        </authorList>
    </citation>
    <scope>NUCLEOTIDE SEQUENCE [LARGE SCALE GENOMIC DNA]</scope>
    <source>
        <strain evidence="4 6">NBC 01809</strain>
    </source>
</reference>
<dbReference type="AlphaFoldDB" id="A0A1C6W083"/>
<dbReference type="STRING" id="47871.GA0070608_4810"/>
<reference evidence="3 5" key="1">
    <citation type="submission" date="2016-06" db="EMBL/GenBank/DDBJ databases">
        <authorList>
            <person name="Kjaerup R.B."/>
            <person name="Dalgaard T.S."/>
            <person name="Juul-Madsen H.R."/>
        </authorList>
    </citation>
    <scope>NUCLEOTIDE SEQUENCE [LARGE SCALE GENOMIC DNA]</scope>
    <source>
        <strain evidence="3 5">DSM 43363</strain>
    </source>
</reference>
<evidence type="ECO:0000256" key="2">
    <source>
        <dbReference type="SAM" id="SignalP"/>
    </source>
</evidence>
<proteinExistence type="predicted"/>
<keyword evidence="6" id="KW-1185">Reference proteome</keyword>
<evidence type="ECO:0000313" key="6">
    <source>
        <dbReference type="Proteomes" id="UP001334804"/>
    </source>
</evidence>
<dbReference type="EMBL" id="CP109071">
    <property type="protein sequence ID" value="WSA31767.1"/>
    <property type="molecule type" value="Genomic_DNA"/>
</dbReference>
<gene>
    <name evidence="3" type="ORF">GA0070608_4810</name>
    <name evidence="4" type="ORF">OIE14_27195</name>
</gene>
<evidence type="ECO:0000313" key="3">
    <source>
        <dbReference type="EMBL" id="SCL71968.1"/>
    </source>
</evidence>
<feature type="signal peptide" evidence="2">
    <location>
        <begin position="1"/>
        <end position="20"/>
    </location>
</feature>
<dbReference type="Proteomes" id="UP000199343">
    <property type="component" value="Unassembled WGS sequence"/>
</dbReference>
<feature type="chain" id="PRO_5039136438" evidence="2">
    <location>
        <begin position="21"/>
        <end position="203"/>
    </location>
</feature>